<name>A0A023DJD4_9BACL</name>
<dbReference type="PANTHER" id="PTHR30204">
    <property type="entry name" value="REDOX-CYCLING DRUG-SENSING TRANSCRIPTIONAL ACTIVATOR SOXR"/>
    <property type="match status" value="1"/>
</dbReference>
<sequence length="143" mass="17124">MQRFKIDDVAKETGLTKRTIRYYEEIGLIKPPERSEKGTRLYTKEDVEQLKKVIAAREVLGFSLQELHHFLTLKKAIESHHFEYRNAVDQDEKKQELQNIASILRKQIDMLEQKMKKMLELKNELEQLEQRVQTILQEEERRG</sequence>
<evidence type="ECO:0000259" key="3">
    <source>
        <dbReference type="PROSITE" id="PS50937"/>
    </source>
</evidence>
<feature type="domain" description="HTH merR-type" evidence="3">
    <location>
        <begin position="3"/>
        <end position="73"/>
    </location>
</feature>
<organism evidence="4 5">
    <name type="scientific">Parageobacillus caldoxylosilyticus NBRC 107762</name>
    <dbReference type="NCBI Taxonomy" id="1220594"/>
    <lineage>
        <taxon>Bacteria</taxon>
        <taxon>Bacillati</taxon>
        <taxon>Bacillota</taxon>
        <taxon>Bacilli</taxon>
        <taxon>Bacillales</taxon>
        <taxon>Anoxybacillaceae</taxon>
        <taxon>Saccharococcus</taxon>
    </lineage>
</organism>
<dbReference type="PROSITE" id="PS50937">
    <property type="entry name" value="HTH_MERR_2"/>
    <property type="match status" value="1"/>
</dbReference>
<dbReference type="RefSeq" id="WP_017436127.1">
    <property type="nucleotide sequence ID" value="NZ_BAWO01000066.1"/>
</dbReference>
<evidence type="ECO:0000313" key="4">
    <source>
        <dbReference type="EMBL" id="GAJ41363.1"/>
    </source>
</evidence>
<gene>
    <name evidence="4" type="ORF">GCA01S_066_00080</name>
</gene>
<evidence type="ECO:0000256" key="2">
    <source>
        <dbReference type="SAM" id="Coils"/>
    </source>
</evidence>
<dbReference type="InterPro" id="IPR009061">
    <property type="entry name" value="DNA-bd_dom_put_sf"/>
</dbReference>
<reference evidence="4 5" key="1">
    <citation type="submission" date="2014-04" db="EMBL/GenBank/DDBJ databases">
        <title>Whole genome shotgun sequence of Geobacillus caldoxylosilyticus NBRC 107762.</title>
        <authorList>
            <person name="Hosoyama A."/>
            <person name="Hosoyama Y."/>
            <person name="Katano-Makiyama Y."/>
            <person name="Tsuchikane K."/>
            <person name="Ohji S."/>
            <person name="Ichikawa N."/>
            <person name="Yamazoe A."/>
            <person name="Fujita N."/>
        </authorList>
    </citation>
    <scope>NUCLEOTIDE SEQUENCE [LARGE SCALE GENOMIC DNA]</scope>
    <source>
        <strain evidence="4 5">NBRC 107762</strain>
    </source>
</reference>
<dbReference type="GO" id="GO:0003677">
    <property type="term" value="F:DNA binding"/>
    <property type="evidence" value="ECO:0007669"/>
    <property type="project" value="UniProtKB-KW"/>
</dbReference>
<dbReference type="EMBL" id="BAWO01000066">
    <property type="protein sequence ID" value="GAJ41363.1"/>
    <property type="molecule type" value="Genomic_DNA"/>
</dbReference>
<dbReference type="SUPFAM" id="SSF46955">
    <property type="entry name" value="Putative DNA-binding domain"/>
    <property type="match status" value="1"/>
</dbReference>
<dbReference type="Proteomes" id="UP000023561">
    <property type="component" value="Unassembled WGS sequence"/>
</dbReference>
<proteinExistence type="predicted"/>
<comment type="caution">
    <text evidence="4">The sequence shown here is derived from an EMBL/GenBank/DDBJ whole genome shotgun (WGS) entry which is preliminary data.</text>
</comment>
<dbReference type="InterPro" id="IPR000551">
    <property type="entry name" value="MerR-type_HTH_dom"/>
</dbReference>
<dbReference type="AlphaFoldDB" id="A0A023DJD4"/>
<dbReference type="OrthoDB" id="9791488at2"/>
<dbReference type="GeneID" id="301192470"/>
<protein>
    <submittedName>
        <fullName evidence="4">Putative MerR family transcriptional regulator</fullName>
    </submittedName>
</protein>
<dbReference type="Pfam" id="PF13411">
    <property type="entry name" value="MerR_1"/>
    <property type="match status" value="1"/>
</dbReference>
<keyword evidence="5" id="KW-1185">Reference proteome</keyword>
<dbReference type="PRINTS" id="PR00040">
    <property type="entry name" value="HTHMERR"/>
</dbReference>
<accession>A0A023DJD4</accession>
<keyword evidence="1" id="KW-0238">DNA-binding</keyword>
<keyword evidence="2" id="KW-0175">Coiled coil</keyword>
<dbReference type="SMART" id="SM00422">
    <property type="entry name" value="HTH_MERR"/>
    <property type="match status" value="1"/>
</dbReference>
<dbReference type="GO" id="GO:0003700">
    <property type="term" value="F:DNA-binding transcription factor activity"/>
    <property type="evidence" value="ECO:0007669"/>
    <property type="project" value="InterPro"/>
</dbReference>
<feature type="coiled-coil region" evidence="2">
    <location>
        <begin position="94"/>
        <end position="142"/>
    </location>
</feature>
<evidence type="ECO:0000313" key="5">
    <source>
        <dbReference type="Proteomes" id="UP000023561"/>
    </source>
</evidence>
<dbReference type="PANTHER" id="PTHR30204:SF58">
    <property type="entry name" value="HTH-TYPE TRANSCRIPTIONAL REGULATOR YFMP"/>
    <property type="match status" value="1"/>
</dbReference>
<evidence type="ECO:0000256" key="1">
    <source>
        <dbReference type="ARBA" id="ARBA00023125"/>
    </source>
</evidence>
<dbReference type="InterPro" id="IPR047057">
    <property type="entry name" value="MerR_fam"/>
</dbReference>
<dbReference type="Gene3D" id="1.10.1660.10">
    <property type="match status" value="1"/>
</dbReference>